<sequence>MKSADGRASVRCGGCCVLPYGLRQKPSSVVHRAGSGYAFGCRNLLGCCRGWAMVAFLDVVTTVVASFLEPLLCGVAIGLAASGHA</sequence>
<dbReference type="AlphaFoldDB" id="A0A0E0HNV6"/>
<reference evidence="1" key="1">
    <citation type="submission" date="2015-04" db="UniProtKB">
        <authorList>
            <consortium name="EnsemblPlants"/>
        </authorList>
    </citation>
    <scope>IDENTIFICATION</scope>
    <source>
        <strain evidence="1">SL10</strain>
    </source>
</reference>
<evidence type="ECO:0000313" key="1">
    <source>
        <dbReference type="EnsemblPlants" id="ONIVA06G12040.1"/>
    </source>
</evidence>
<keyword evidence="2" id="KW-1185">Reference proteome</keyword>
<reference evidence="1" key="2">
    <citation type="submission" date="2018-04" db="EMBL/GenBank/DDBJ databases">
        <title>OnivRS2 (Oryza nivara Reference Sequence Version 2).</title>
        <authorList>
            <person name="Zhang J."/>
            <person name="Kudrna D."/>
            <person name="Lee S."/>
            <person name="Talag J."/>
            <person name="Rajasekar S."/>
            <person name="Welchert J."/>
            <person name="Hsing Y.-I."/>
            <person name="Wing R.A."/>
        </authorList>
    </citation>
    <scope>NUCLEOTIDE SEQUENCE [LARGE SCALE GENOMIC DNA]</scope>
    <source>
        <strain evidence="1">SL10</strain>
    </source>
</reference>
<organism evidence="1">
    <name type="scientific">Oryza nivara</name>
    <name type="common">Indian wild rice</name>
    <name type="synonym">Oryza sativa f. spontanea</name>
    <dbReference type="NCBI Taxonomy" id="4536"/>
    <lineage>
        <taxon>Eukaryota</taxon>
        <taxon>Viridiplantae</taxon>
        <taxon>Streptophyta</taxon>
        <taxon>Embryophyta</taxon>
        <taxon>Tracheophyta</taxon>
        <taxon>Spermatophyta</taxon>
        <taxon>Magnoliopsida</taxon>
        <taxon>Liliopsida</taxon>
        <taxon>Poales</taxon>
        <taxon>Poaceae</taxon>
        <taxon>BOP clade</taxon>
        <taxon>Oryzoideae</taxon>
        <taxon>Oryzeae</taxon>
        <taxon>Oryzinae</taxon>
        <taxon>Oryza</taxon>
    </lineage>
</organism>
<protein>
    <submittedName>
        <fullName evidence="1">Uncharacterized protein</fullName>
    </submittedName>
</protein>
<dbReference type="OMA" id="MVAFLDV"/>
<accession>A0A0E0HNV6</accession>
<dbReference type="EnsemblPlants" id="ONIVA06G12040.1">
    <property type="protein sequence ID" value="ONIVA06G12040.1"/>
    <property type="gene ID" value="ONIVA06G12040"/>
</dbReference>
<evidence type="ECO:0000313" key="2">
    <source>
        <dbReference type="Proteomes" id="UP000006591"/>
    </source>
</evidence>
<dbReference type="Proteomes" id="UP000006591">
    <property type="component" value="Chromosome 6"/>
</dbReference>
<dbReference type="Gramene" id="ONIVA06G12040.1">
    <property type="protein sequence ID" value="ONIVA06G12040.1"/>
    <property type="gene ID" value="ONIVA06G12040"/>
</dbReference>
<proteinExistence type="predicted"/>
<name>A0A0E0HNV6_ORYNI</name>
<dbReference type="HOGENOM" id="CLU_095854_2_0_1"/>